<proteinExistence type="inferred from homology"/>
<protein>
    <submittedName>
        <fullName evidence="8">Uncharacterized protein</fullName>
    </submittedName>
</protein>
<evidence type="ECO:0000313" key="9">
    <source>
        <dbReference type="Proteomes" id="UP001206925"/>
    </source>
</evidence>
<evidence type="ECO:0000256" key="3">
    <source>
        <dbReference type="ARBA" id="ARBA00022692"/>
    </source>
</evidence>
<dbReference type="InterPro" id="IPR036259">
    <property type="entry name" value="MFS_trans_sf"/>
</dbReference>
<feature type="transmembrane region" description="Helical" evidence="7">
    <location>
        <begin position="188"/>
        <end position="209"/>
    </location>
</feature>
<feature type="transmembrane region" description="Helical" evidence="7">
    <location>
        <begin position="107"/>
        <end position="127"/>
    </location>
</feature>
<keyword evidence="9" id="KW-1185">Reference proteome</keyword>
<dbReference type="InterPro" id="IPR000109">
    <property type="entry name" value="POT_fam"/>
</dbReference>
<comment type="subcellular location">
    <subcellularLocation>
        <location evidence="1">Membrane</location>
        <topology evidence="1">Multi-pass membrane protein</topology>
    </subcellularLocation>
</comment>
<comment type="similarity">
    <text evidence="6">Belongs to the major facilitator superfamily. Phosphate:H(+) symporter (TC 2.A.1.9) family.</text>
</comment>
<gene>
    <name evidence="8" type="ORF">M8C21_000845</name>
</gene>
<sequence>MPGVHRFRALNKPCVLLIVIAGIERFVFKGVGSNLVIYLTEVMQMTSSSAAQTVNGWTGFTSMVPLLVAPLVDSYWNRYSTILAFSCIYLIGLLSLTSTALNKTNSSTSSVSLYISLYLISLGIGGYNPSLQAFGADQIDTEDELPTTKTDTSPDKKSMFFQWWYFGICSGSLLGVSIMPNIQDSVGWGLGFAVPAMAMVVSMVVFSCGSRFYSYDHDRNNDVKSVEKVVQAVKSCVSKFVQLKGEEKAKPVELELEDKPLCVKGETETESITDQNSPNSNHLVKILKVVIQLLPIWTTLLMFAVIFQQPATFFIKQGMSMKRNIGNTYKIPPATLQSAITISIVLLMPFYDTVFIPFTRLILRNDKGITTMQRIAIGMFLSVIAMIFAATVEMKRLQMELETLSIFWLLPQYVLLGISDIFTVVGMQEFFYSAVPEGMRTMGIALYTSVFGVGSFLSAFMVFLVEYFTSSEGGKGNWFADDMREARLDNYYWLLAGTSTLSLVVFVVLCTFQKTRH</sequence>
<keyword evidence="4 7" id="KW-1133">Transmembrane helix</keyword>
<name>A0AAD5GG81_AMBAR</name>
<dbReference type="GO" id="GO:0016020">
    <property type="term" value="C:membrane"/>
    <property type="evidence" value="ECO:0007669"/>
    <property type="project" value="UniProtKB-SubCell"/>
</dbReference>
<feature type="transmembrane region" description="Helical" evidence="7">
    <location>
        <begin position="15"/>
        <end position="37"/>
    </location>
</feature>
<feature type="transmembrane region" description="Helical" evidence="7">
    <location>
        <begin position="339"/>
        <end position="363"/>
    </location>
</feature>
<feature type="transmembrane region" description="Helical" evidence="7">
    <location>
        <begin position="375"/>
        <end position="392"/>
    </location>
</feature>
<reference evidence="8" key="1">
    <citation type="submission" date="2022-06" db="EMBL/GenBank/DDBJ databases">
        <title>Uncovering the hologenomic basis of an extraordinary plant invasion.</title>
        <authorList>
            <person name="Bieker V.C."/>
            <person name="Martin M.D."/>
            <person name="Gilbert T."/>
            <person name="Hodgins K."/>
            <person name="Battlay P."/>
            <person name="Petersen B."/>
            <person name="Wilson J."/>
        </authorList>
    </citation>
    <scope>NUCLEOTIDE SEQUENCE</scope>
    <source>
        <strain evidence="8">AA19_3_7</strain>
        <tissue evidence="8">Leaf</tissue>
    </source>
</reference>
<accession>A0AAD5GG81</accession>
<evidence type="ECO:0000256" key="6">
    <source>
        <dbReference type="ARBA" id="ARBA00044504"/>
    </source>
</evidence>
<feature type="transmembrane region" description="Helical" evidence="7">
    <location>
        <begin position="83"/>
        <end position="101"/>
    </location>
</feature>
<evidence type="ECO:0000313" key="8">
    <source>
        <dbReference type="EMBL" id="KAI7741385.1"/>
    </source>
</evidence>
<evidence type="ECO:0000256" key="4">
    <source>
        <dbReference type="ARBA" id="ARBA00022989"/>
    </source>
</evidence>
<keyword evidence="5 7" id="KW-0472">Membrane</keyword>
<organism evidence="8 9">
    <name type="scientific">Ambrosia artemisiifolia</name>
    <name type="common">Common ragweed</name>
    <dbReference type="NCBI Taxonomy" id="4212"/>
    <lineage>
        <taxon>Eukaryota</taxon>
        <taxon>Viridiplantae</taxon>
        <taxon>Streptophyta</taxon>
        <taxon>Embryophyta</taxon>
        <taxon>Tracheophyta</taxon>
        <taxon>Spermatophyta</taxon>
        <taxon>Magnoliopsida</taxon>
        <taxon>eudicotyledons</taxon>
        <taxon>Gunneridae</taxon>
        <taxon>Pentapetalae</taxon>
        <taxon>asterids</taxon>
        <taxon>campanulids</taxon>
        <taxon>Asterales</taxon>
        <taxon>Asteraceae</taxon>
        <taxon>Asteroideae</taxon>
        <taxon>Heliantheae alliance</taxon>
        <taxon>Heliantheae</taxon>
        <taxon>Ambrosia</taxon>
    </lineage>
</organism>
<feature type="transmembrane region" description="Helical" evidence="7">
    <location>
        <begin position="57"/>
        <end position="76"/>
    </location>
</feature>
<comment type="caution">
    <text evidence="8">The sequence shown here is derived from an EMBL/GenBank/DDBJ whole genome shotgun (WGS) entry which is preliminary data.</text>
</comment>
<feature type="transmembrane region" description="Helical" evidence="7">
    <location>
        <begin position="286"/>
        <end position="307"/>
    </location>
</feature>
<evidence type="ECO:0000256" key="2">
    <source>
        <dbReference type="ARBA" id="ARBA00005982"/>
    </source>
</evidence>
<dbReference type="Gene3D" id="1.20.1250.20">
    <property type="entry name" value="MFS general substrate transporter like domains"/>
    <property type="match status" value="1"/>
</dbReference>
<dbReference type="SUPFAM" id="SSF103473">
    <property type="entry name" value="MFS general substrate transporter"/>
    <property type="match status" value="2"/>
</dbReference>
<dbReference type="Pfam" id="PF00854">
    <property type="entry name" value="PTR2"/>
    <property type="match status" value="1"/>
</dbReference>
<feature type="transmembrane region" description="Helical" evidence="7">
    <location>
        <begin position="444"/>
        <end position="465"/>
    </location>
</feature>
<feature type="transmembrane region" description="Helical" evidence="7">
    <location>
        <begin position="491"/>
        <end position="512"/>
    </location>
</feature>
<dbReference type="GO" id="GO:0022857">
    <property type="term" value="F:transmembrane transporter activity"/>
    <property type="evidence" value="ECO:0007669"/>
    <property type="project" value="InterPro"/>
</dbReference>
<evidence type="ECO:0000256" key="7">
    <source>
        <dbReference type="SAM" id="Phobius"/>
    </source>
</evidence>
<evidence type="ECO:0000256" key="5">
    <source>
        <dbReference type="ARBA" id="ARBA00023136"/>
    </source>
</evidence>
<keyword evidence="3 7" id="KW-0812">Transmembrane</keyword>
<feature type="transmembrane region" description="Helical" evidence="7">
    <location>
        <begin position="412"/>
        <end position="432"/>
    </location>
</feature>
<dbReference type="Proteomes" id="UP001206925">
    <property type="component" value="Unassembled WGS sequence"/>
</dbReference>
<dbReference type="EMBL" id="JAMZMK010008207">
    <property type="protein sequence ID" value="KAI7741385.1"/>
    <property type="molecule type" value="Genomic_DNA"/>
</dbReference>
<dbReference type="AlphaFoldDB" id="A0AAD5GG81"/>
<dbReference type="PANTHER" id="PTHR11654">
    <property type="entry name" value="OLIGOPEPTIDE TRANSPORTER-RELATED"/>
    <property type="match status" value="1"/>
</dbReference>
<feature type="transmembrane region" description="Helical" evidence="7">
    <location>
        <begin position="163"/>
        <end position="182"/>
    </location>
</feature>
<comment type="similarity">
    <text evidence="2">Belongs to the major facilitator superfamily. Proton-dependent oligopeptide transporter (POT/PTR) (TC 2.A.17) family.</text>
</comment>
<evidence type="ECO:0000256" key="1">
    <source>
        <dbReference type="ARBA" id="ARBA00004141"/>
    </source>
</evidence>